<evidence type="ECO:0000313" key="1">
    <source>
        <dbReference type="EMBL" id="PZV83899.1"/>
    </source>
</evidence>
<reference evidence="1 2" key="1">
    <citation type="submission" date="2018-06" db="EMBL/GenBank/DDBJ databases">
        <title>Genomic Encyclopedia of Archaeal and Bacterial Type Strains, Phase II (KMG-II): from individual species to whole genera.</title>
        <authorList>
            <person name="Goeker M."/>
        </authorList>
    </citation>
    <scope>NUCLEOTIDE SEQUENCE [LARGE SCALE GENOMIC DNA]</scope>
    <source>
        <strain evidence="1 2">T4</strain>
    </source>
</reference>
<protein>
    <submittedName>
        <fullName evidence="1">Uncharacterized protein</fullName>
    </submittedName>
</protein>
<keyword evidence="2" id="KW-1185">Reference proteome</keyword>
<dbReference type="AlphaFoldDB" id="A0A326RQN9"/>
<sequence>MKYYLDILQISGVLIEHLKKGKSLGIIYFRKKIFKIFVF</sequence>
<organism evidence="1 2">
    <name type="scientific">Algoriphagus aquaeductus</name>
    <dbReference type="NCBI Taxonomy" id="475299"/>
    <lineage>
        <taxon>Bacteria</taxon>
        <taxon>Pseudomonadati</taxon>
        <taxon>Bacteroidota</taxon>
        <taxon>Cytophagia</taxon>
        <taxon>Cytophagales</taxon>
        <taxon>Cyclobacteriaceae</taxon>
        <taxon>Algoriphagus</taxon>
    </lineage>
</organism>
<evidence type="ECO:0000313" key="2">
    <source>
        <dbReference type="Proteomes" id="UP000248917"/>
    </source>
</evidence>
<comment type="caution">
    <text evidence="1">The sequence shown here is derived from an EMBL/GenBank/DDBJ whole genome shotgun (WGS) entry which is preliminary data.</text>
</comment>
<dbReference type="Proteomes" id="UP000248917">
    <property type="component" value="Unassembled WGS sequence"/>
</dbReference>
<gene>
    <name evidence="1" type="ORF">CLV31_105125</name>
</gene>
<name>A0A326RQN9_9BACT</name>
<proteinExistence type="predicted"/>
<accession>A0A326RQN9</accession>
<dbReference type="EMBL" id="QKTX01000005">
    <property type="protein sequence ID" value="PZV83899.1"/>
    <property type="molecule type" value="Genomic_DNA"/>
</dbReference>